<keyword evidence="1" id="KW-1133">Transmembrane helix</keyword>
<dbReference type="EMBL" id="JBHSFY010000012">
    <property type="protein sequence ID" value="MFC4478945.1"/>
    <property type="molecule type" value="Genomic_DNA"/>
</dbReference>
<gene>
    <name evidence="2" type="ORF">ACFO3N_17855</name>
</gene>
<keyword evidence="1" id="KW-0472">Membrane</keyword>
<evidence type="ECO:0000313" key="3">
    <source>
        <dbReference type="Proteomes" id="UP001596003"/>
    </source>
</evidence>
<evidence type="ECO:0000256" key="1">
    <source>
        <dbReference type="SAM" id="Phobius"/>
    </source>
</evidence>
<dbReference type="Proteomes" id="UP001596003">
    <property type="component" value="Unassembled WGS sequence"/>
</dbReference>
<proteinExistence type="predicted"/>
<comment type="caution">
    <text evidence="2">The sequence shown here is derived from an EMBL/GenBank/DDBJ whole genome shotgun (WGS) entry which is preliminary data.</text>
</comment>
<accession>A0ABV8ZIT5</accession>
<sequence length="85" mass="9887">MKSLFKKRETPFTYHRHYLSVQKKWSEKMSGLAEGCSKRKLIFLLSLFVILSAGYLIYNLYNAFSGKEAQKAKISEQTAKIKIIH</sequence>
<reference evidence="3" key="1">
    <citation type="journal article" date="2019" name="Int. J. Syst. Evol. Microbiol.">
        <title>The Global Catalogue of Microorganisms (GCM) 10K type strain sequencing project: providing services to taxonomists for standard genome sequencing and annotation.</title>
        <authorList>
            <consortium name="The Broad Institute Genomics Platform"/>
            <consortium name="The Broad Institute Genome Sequencing Center for Infectious Disease"/>
            <person name="Wu L."/>
            <person name="Ma J."/>
        </authorList>
    </citation>
    <scope>NUCLEOTIDE SEQUENCE [LARGE SCALE GENOMIC DNA]</scope>
    <source>
        <strain evidence="3">NBRC 103627</strain>
    </source>
</reference>
<dbReference type="RefSeq" id="WP_379799985.1">
    <property type="nucleotide sequence ID" value="NZ_JBHSFY010000012.1"/>
</dbReference>
<evidence type="ECO:0000313" key="2">
    <source>
        <dbReference type="EMBL" id="MFC4478945.1"/>
    </source>
</evidence>
<keyword evidence="1" id="KW-0812">Transmembrane</keyword>
<keyword evidence="3" id="KW-1185">Reference proteome</keyword>
<feature type="transmembrane region" description="Helical" evidence="1">
    <location>
        <begin position="41"/>
        <end position="61"/>
    </location>
</feature>
<name>A0ABV8ZIT5_9FLAO</name>
<organism evidence="2 3">
    <name type="scientific">Flavobacterium chungangensis</name>
    <dbReference type="NCBI Taxonomy" id="2708132"/>
    <lineage>
        <taxon>Bacteria</taxon>
        <taxon>Pseudomonadati</taxon>
        <taxon>Bacteroidota</taxon>
        <taxon>Flavobacteriia</taxon>
        <taxon>Flavobacteriales</taxon>
        <taxon>Flavobacteriaceae</taxon>
        <taxon>Flavobacterium</taxon>
    </lineage>
</organism>
<protein>
    <submittedName>
        <fullName evidence="2">Uncharacterized protein</fullName>
    </submittedName>
</protein>